<dbReference type="InterPro" id="IPR040349">
    <property type="entry name" value="Csm1/Pcs1"/>
</dbReference>
<evidence type="ECO:0000256" key="1">
    <source>
        <dbReference type="SAM" id="MobiDB-lite"/>
    </source>
</evidence>
<feature type="compositionally biased region" description="Low complexity" evidence="1">
    <location>
        <begin position="135"/>
        <end position="146"/>
    </location>
</feature>
<keyword evidence="4" id="KW-1185">Reference proteome</keyword>
<protein>
    <submittedName>
        <fullName evidence="3">Chromosome segregation protein Csm1/Pcs1-domain-containing protein</fullName>
    </submittedName>
</protein>
<dbReference type="GO" id="GO:1990644">
    <property type="term" value="F:microtubule site clamp"/>
    <property type="evidence" value="ECO:0007669"/>
    <property type="project" value="TreeGrafter"/>
</dbReference>
<dbReference type="PANTHER" id="PTHR28006:SF1">
    <property type="entry name" value="MONOPOLIN COMPLEX SUBUNIT CSM1"/>
    <property type="match status" value="1"/>
</dbReference>
<dbReference type="Gene3D" id="3.90.1150.80">
    <property type="match status" value="1"/>
</dbReference>
<dbReference type="EMBL" id="MU404350">
    <property type="protein sequence ID" value="KAI1619066.1"/>
    <property type="molecule type" value="Genomic_DNA"/>
</dbReference>
<dbReference type="GO" id="GO:0072686">
    <property type="term" value="C:mitotic spindle"/>
    <property type="evidence" value="ECO:0007669"/>
    <property type="project" value="TreeGrafter"/>
</dbReference>
<evidence type="ECO:0000313" key="3">
    <source>
        <dbReference type="EMBL" id="KAI1619066.1"/>
    </source>
</evidence>
<proteinExistence type="predicted"/>
<evidence type="ECO:0000259" key="2">
    <source>
        <dbReference type="Pfam" id="PF12539"/>
    </source>
</evidence>
<gene>
    <name evidence="3" type="ORF">EDD36DRAFT_402679</name>
</gene>
<feature type="compositionally biased region" description="Low complexity" evidence="1">
    <location>
        <begin position="59"/>
        <end position="73"/>
    </location>
</feature>
<organism evidence="3 4">
    <name type="scientific">Exophiala viscosa</name>
    <dbReference type="NCBI Taxonomy" id="2486360"/>
    <lineage>
        <taxon>Eukaryota</taxon>
        <taxon>Fungi</taxon>
        <taxon>Dikarya</taxon>
        <taxon>Ascomycota</taxon>
        <taxon>Pezizomycotina</taxon>
        <taxon>Eurotiomycetes</taxon>
        <taxon>Chaetothyriomycetidae</taxon>
        <taxon>Chaetothyriales</taxon>
        <taxon>Herpotrichiellaceae</taxon>
        <taxon>Exophiala</taxon>
    </lineage>
</organism>
<comment type="caution">
    <text evidence="3">The sequence shown here is derived from an EMBL/GenBank/DDBJ whole genome shotgun (WGS) entry which is preliminary data.</text>
</comment>
<feature type="domain" description="Monopolin complex subunit Csm1/Pcs1 C-terminal" evidence="2">
    <location>
        <begin position="395"/>
        <end position="484"/>
    </location>
</feature>
<dbReference type="Proteomes" id="UP001203852">
    <property type="component" value="Unassembled WGS sequence"/>
</dbReference>
<dbReference type="GO" id="GO:0045144">
    <property type="term" value="P:meiotic sister chromatid segregation"/>
    <property type="evidence" value="ECO:0007669"/>
    <property type="project" value="TreeGrafter"/>
</dbReference>
<feature type="compositionally biased region" description="Basic residues" evidence="1">
    <location>
        <begin position="112"/>
        <end position="126"/>
    </location>
</feature>
<dbReference type="AlphaFoldDB" id="A0AAN6E6W7"/>
<dbReference type="GO" id="GO:0005730">
    <property type="term" value="C:nucleolus"/>
    <property type="evidence" value="ECO:0007669"/>
    <property type="project" value="TreeGrafter"/>
</dbReference>
<feature type="compositionally biased region" description="Basic and acidic residues" evidence="1">
    <location>
        <begin position="97"/>
        <end position="111"/>
    </location>
</feature>
<reference evidence="3" key="1">
    <citation type="journal article" date="2022" name="bioRxiv">
        <title>Deciphering the potential niche of two novel black yeast fungi from a biological soil crust based on their genomes, phenotypes, and melanin regulation.</title>
        <authorList>
            <consortium name="DOE Joint Genome Institute"/>
            <person name="Carr E.C."/>
            <person name="Barton Q."/>
            <person name="Grambo S."/>
            <person name="Sullivan M."/>
            <person name="Renfro C.M."/>
            <person name="Kuo A."/>
            <person name="Pangilinan J."/>
            <person name="Lipzen A."/>
            <person name="Keymanesh K."/>
            <person name="Savage E."/>
            <person name="Barry K."/>
            <person name="Grigoriev I.V."/>
            <person name="Riekhof W.R."/>
            <person name="Harris S.S."/>
        </authorList>
    </citation>
    <scope>NUCLEOTIDE SEQUENCE</scope>
    <source>
        <strain evidence="3">JF 03-4F</strain>
    </source>
</reference>
<dbReference type="GO" id="GO:0051315">
    <property type="term" value="P:attachment of mitotic spindle microtubules to kinetochore"/>
    <property type="evidence" value="ECO:0007669"/>
    <property type="project" value="TreeGrafter"/>
</dbReference>
<feature type="compositionally biased region" description="Basic residues" evidence="1">
    <location>
        <begin position="38"/>
        <end position="47"/>
    </location>
</feature>
<dbReference type="Pfam" id="PF12539">
    <property type="entry name" value="Csm1"/>
    <property type="match status" value="1"/>
</dbReference>
<name>A0AAN6E6W7_9EURO</name>
<dbReference type="InterPro" id="IPR038608">
    <property type="entry name" value="Csm1/Pcs1_C_sf"/>
</dbReference>
<feature type="compositionally biased region" description="Polar residues" evidence="1">
    <location>
        <begin position="21"/>
        <end position="30"/>
    </location>
</feature>
<feature type="region of interest" description="Disordered" evidence="1">
    <location>
        <begin position="21"/>
        <end position="243"/>
    </location>
</feature>
<feature type="compositionally biased region" description="Polar residues" evidence="1">
    <location>
        <begin position="147"/>
        <end position="158"/>
    </location>
</feature>
<dbReference type="PANTHER" id="PTHR28006">
    <property type="entry name" value="MONOPOLIN COMPLEX SUBUNIT CSM1"/>
    <property type="match status" value="1"/>
</dbReference>
<evidence type="ECO:0000313" key="4">
    <source>
        <dbReference type="Proteomes" id="UP001203852"/>
    </source>
</evidence>
<dbReference type="FunFam" id="3.90.1150.80:FF:000001">
    <property type="entry name" value="Chromosome segregation protein (Pcs1)"/>
    <property type="match status" value="1"/>
</dbReference>
<dbReference type="GO" id="GO:0033551">
    <property type="term" value="C:monopolin complex"/>
    <property type="evidence" value="ECO:0007669"/>
    <property type="project" value="InterPro"/>
</dbReference>
<dbReference type="GO" id="GO:0034506">
    <property type="term" value="C:chromosome, centromeric core domain"/>
    <property type="evidence" value="ECO:0007669"/>
    <property type="project" value="TreeGrafter"/>
</dbReference>
<accession>A0AAN6E6W7</accession>
<dbReference type="InterPro" id="IPR020981">
    <property type="entry name" value="Csm1/Pcs1_C"/>
</dbReference>
<sequence length="504" mass="55709">MKGIADLLDSDMEETTNFIDENSILSSASDATAPKVAQAKKGKKRTKVTMPAKSKPKVQKPASSQSKPPSSKSTAGAKRTASDSHDDPSNANNNNHDAQRSEVNDAPAETRPKKRARTTGKAKVSKKTPVTQESAPVNDDVPVAPVTSSAHGEQSTNEENMEHRMSKKGAGVSKAIVSREAEQPRTESHEDTAIDNEETSEIALHAPVTKPKAAARNPSRVRQEYRHRAGSASDAERGDPNLRRKLGDITRKFENVDLRYRNLKEVGIYEANANMDKLRKQCDVTMQASNDLIASLRKELATQTPVAQEARKLKKHVQTQEVEMIRMRDTTTELEKSLAIAQNEIKALQAKLAAARAPSVEAVASKQPASAVKSNTLRQAMIGSSEAAQAAQYAQMKEELYSDLTGLIIRSVKRTEEGDTYDCIQTGRNGTLHFKLFVDHEEMRNTSFEETEFLYTPLLDSNRDRDMIALMPSYLTEDITFARQNAAKFYGRVVDTLTKRRAEE</sequence>
<dbReference type="CDD" id="cd23787">
    <property type="entry name" value="RWD_CSM1"/>
    <property type="match status" value="1"/>
</dbReference>
<feature type="compositionally biased region" description="Basic and acidic residues" evidence="1">
    <location>
        <begin position="234"/>
        <end position="243"/>
    </location>
</feature>
<feature type="compositionally biased region" description="Basic and acidic residues" evidence="1">
    <location>
        <begin position="177"/>
        <end position="192"/>
    </location>
</feature>